<gene>
    <name evidence="2" type="ORF">I302_08954</name>
    <name evidence="3" type="ORF">I302_104974</name>
</gene>
<dbReference type="EMBL" id="CP144543">
    <property type="protein sequence ID" value="WVW82959.1"/>
    <property type="molecule type" value="Genomic_DNA"/>
</dbReference>
<reference evidence="2" key="3">
    <citation type="submission" date="2016-07" db="EMBL/GenBank/DDBJ databases">
        <title>Evolution of pathogenesis and genome organization in the Tremellales.</title>
        <authorList>
            <person name="Cuomo C."/>
            <person name="Litvintseva A."/>
            <person name="Heitman J."/>
            <person name="Chen Y."/>
            <person name="Sun S."/>
            <person name="Springer D."/>
            <person name="Dromer F."/>
            <person name="Young S."/>
            <person name="Zeng Q."/>
            <person name="Chapman S."/>
            <person name="Gujja S."/>
            <person name="Saif S."/>
            <person name="Birren B."/>
        </authorList>
    </citation>
    <scope>NUCLEOTIDE SEQUENCE</scope>
    <source>
        <strain evidence="2">CBS 10118</strain>
    </source>
</reference>
<reference evidence="3" key="4">
    <citation type="submission" date="2024-02" db="EMBL/GenBank/DDBJ databases">
        <title>Comparative genomics of Cryptococcus and Kwoniella reveals pathogenesis evolution and contrasting modes of karyotype evolution via chromosome fusion or intercentromeric recombination.</title>
        <authorList>
            <person name="Coelho M.A."/>
            <person name="David-Palma M."/>
            <person name="Shea T."/>
            <person name="Bowers K."/>
            <person name="McGinley-Smith S."/>
            <person name="Mohammad A.W."/>
            <person name="Gnirke A."/>
            <person name="Yurkov A.M."/>
            <person name="Nowrousian M."/>
            <person name="Sun S."/>
            <person name="Cuomo C.A."/>
            <person name="Heitman J."/>
        </authorList>
    </citation>
    <scope>NUCLEOTIDE SEQUENCE</scope>
    <source>
        <strain evidence="3">CBS 10118</strain>
    </source>
</reference>
<dbReference type="Proteomes" id="UP000092730">
    <property type="component" value="Chromosome 3"/>
</dbReference>
<dbReference type="RefSeq" id="XP_019042351.1">
    <property type="nucleotide sequence ID" value="XM_019195528.1"/>
</dbReference>
<dbReference type="KEGG" id="kbi:30213353"/>
<proteinExistence type="predicted"/>
<evidence type="ECO:0008006" key="5">
    <source>
        <dbReference type="Google" id="ProtNLM"/>
    </source>
</evidence>
<dbReference type="EMBL" id="KV700382">
    <property type="protein sequence ID" value="OCF21281.1"/>
    <property type="molecule type" value="Genomic_DNA"/>
</dbReference>
<evidence type="ECO:0000313" key="3">
    <source>
        <dbReference type="EMBL" id="WVW82959.1"/>
    </source>
</evidence>
<name>A0A1B9FR91_9TREE</name>
<evidence type="ECO:0000313" key="4">
    <source>
        <dbReference type="Proteomes" id="UP000092730"/>
    </source>
</evidence>
<dbReference type="GeneID" id="30213353"/>
<protein>
    <recommendedName>
        <fullName evidence="5">F-box domain-containing protein</fullName>
    </recommendedName>
</protein>
<reference evidence="2" key="1">
    <citation type="submission" date="2013-07" db="EMBL/GenBank/DDBJ databases">
        <title>The Genome Sequence of Cryptococcus bestiolae CBS10118.</title>
        <authorList>
            <consortium name="The Broad Institute Genome Sequencing Platform"/>
            <person name="Cuomo C."/>
            <person name="Litvintseva A."/>
            <person name="Chen Y."/>
            <person name="Heitman J."/>
            <person name="Sun S."/>
            <person name="Springer D."/>
            <person name="Dromer F."/>
            <person name="Young S.K."/>
            <person name="Zeng Q."/>
            <person name="Gargeya S."/>
            <person name="Fitzgerald M."/>
            <person name="Abouelleil A."/>
            <person name="Alvarado L."/>
            <person name="Berlin A.M."/>
            <person name="Chapman S.B."/>
            <person name="Dewar J."/>
            <person name="Goldberg J."/>
            <person name="Griggs A."/>
            <person name="Gujja S."/>
            <person name="Hansen M."/>
            <person name="Howarth C."/>
            <person name="Imamovic A."/>
            <person name="Larimer J."/>
            <person name="McCowan C."/>
            <person name="Murphy C."/>
            <person name="Pearson M."/>
            <person name="Priest M."/>
            <person name="Roberts A."/>
            <person name="Saif S."/>
            <person name="Shea T."/>
            <person name="Sykes S."/>
            <person name="Wortman J."/>
            <person name="Nusbaum C."/>
            <person name="Birren B."/>
        </authorList>
    </citation>
    <scope>NUCLEOTIDE SEQUENCE [LARGE SCALE GENOMIC DNA]</scope>
    <source>
        <strain evidence="2">CBS 10118</strain>
    </source>
</reference>
<dbReference type="OrthoDB" id="10574539at2759"/>
<accession>A0A1B9FR91</accession>
<reference evidence="3" key="2">
    <citation type="submission" date="2013-07" db="EMBL/GenBank/DDBJ databases">
        <authorList>
            <consortium name="The Broad Institute Genome Sequencing Platform"/>
            <person name="Cuomo C."/>
            <person name="Litvintseva A."/>
            <person name="Chen Y."/>
            <person name="Heitman J."/>
            <person name="Sun S."/>
            <person name="Springer D."/>
            <person name="Dromer F."/>
            <person name="Young S.K."/>
            <person name="Zeng Q."/>
            <person name="Gargeya S."/>
            <person name="Fitzgerald M."/>
            <person name="Abouelleil A."/>
            <person name="Alvarado L."/>
            <person name="Berlin A.M."/>
            <person name="Chapman S.B."/>
            <person name="Dewar J."/>
            <person name="Goldberg J."/>
            <person name="Griggs A."/>
            <person name="Gujja S."/>
            <person name="Hansen M."/>
            <person name="Howarth C."/>
            <person name="Imamovic A."/>
            <person name="Larimer J."/>
            <person name="McCowan C."/>
            <person name="Murphy C."/>
            <person name="Pearson M."/>
            <person name="Priest M."/>
            <person name="Roberts A."/>
            <person name="Saif S."/>
            <person name="Shea T."/>
            <person name="Sykes S."/>
            <person name="Wortman J."/>
            <person name="Nusbaum C."/>
            <person name="Birren B."/>
        </authorList>
    </citation>
    <scope>NUCLEOTIDE SEQUENCE</scope>
    <source>
        <strain evidence="3">CBS 10118</strain>
    </source>
</reference>
<keyword evidence="4" id="KW-1185">Reference proteome</keyword>
<feature type="region of interest" description="Disordered" evidence="1">
    <location>
        <begin position="439"/>
        <end position="468"/>
    </location>
</feature>
<sequence length="518" mass="58660">MESKPSLIHPAPPPYQSTLSVNTLSKLPAYQSSLAVNHLSGPSDPKGKDRSSNPHWNSRELWTILVPYLQPSTLPSLARTCKSLYHLVIPHLWRSYRIREDDQLWYLLSRLKQDIPTGGKGWKAKAKGKGKLSIFKRSIPTPTPNPTTASSFQIRYRLYNVQTVIFDIIPSPTICALTPLYLSQSPNSSGISNLVDGQYKHILFPNVTHVQFPPQMIQQISNRGWRPFQYNDYLNHLPEGVTREIPSKESQLPFAHLTNPRVLCMDLPPLEGDAEDAYQYHRLSADEVFGSSGSFFTSLEQIHIHLPGGFDLKMGEVVPFLKGKKHFVYLPHEMFGFRILPRPKEGRYDDYEYTRQKSSLVQDLMDFLLRTVDEDILINYPTWEEGKVVEYTTRWIIRFPPGAEVEEVMRKVQVGLVERVVRGEIAGMGREDVILLDGEGVDTEEGKGEGEGKGKGEGKGEGSNRTWAEETAKAILDGEDGEVEDYSESGAELRFIRFEQEQGRKSGRGCPVCRDVQE</sequence>
<evidence type="ECO:0000256" key="1">
    <source>
        <dbReference type="SAM" id="MobiDB-lite"/>
    </source>
</evidence>
<dbReference type="AlphaFoldDB" id="A0A1B9FR91"/>
<organism evidence="2">
    <name type="scientific">Kwoniella bestiolae CBS 10118</name>
    <dbReference type="NCBI Taxonomy" id="1296100"/>
    <lineage>
        <taxon>Eukaryota</taxon>
        <taxon>Fungi</taxon>
        <taxon>Dikarya</taxon>
        <taxon>Basidiomycota</taxon>
        <taxon>Agaricomycotina</taxon>
        <taxon>Tremellomycetes</taxon>
        <taxon>Tremellales</taxon>
        <taxon>Cryptococcaceae</taxon>
        <taxon>Kwoniella</taxon>
    </lineage>
</organism>
<evidence type="ECO:0000313" key="2">
    <source>
        <dbReference type="EMBL" id="OCF21281.1"/>
    </source>
</evidence>
<feature type="compositionally biased region" description="Basic and acidic residues" evidence="1">
    <location>
        <begin position="444"/>
        <end position="468"/>
    </location>
</feature>
<dbReference type="VEuPathDB" id="FungiDB:I302_08954"/>